<proteinExistence type="inferred from homology"/>
<dbReference type="SUPFAM" id="SSF51197">
    <property type="entry name" value="Clavaminate synthase-like"/>
    <property type="match status" value="1"/>
</dbReference>
<evidence type="ECO:0000256" key="6">
    <source>
        <dbReference type="ARBA" id="ARBA00022873"/>
    </source>
</evidence>
<evidence type="ECO:0000256" key="5">
    <source>
        <dbReference type="ARBA" id="ARBA00022723"/>
    </source>
</evidence>
<evidence type="ECO:0000256" key="7">
    <source>
        <dbReference type="ARBA" id="ARBA00022964"/>
    </source>
</evidence>
<dbReference type="InterPro" id="IPR050411">
    <property type="entry name" value="AlphaKG_dependent_hydroxylases"/>
</dbReference>
<dbReference type="InterPro" id="IPR038492">
    <property type="entry name" value="GBBH-like_N_sf"/>
</dbReference>
<protein>
    <submittedName>
        <fullName evidence="12">Gamma-butyrobetaine dioxygenase</fullName>
        <ecNumber evidence="12">1.14.11.1</ecNumber>
    </submittedName>
</protein>
<dbReference type="GO" id="GO:0045329">
    <property type="term" value="P:carnitine biosynthetic process"/>
    <property type="evidence" value="ECO:0007669"/>
    <property type="project" value="UniProtKB-KW"/>
</dbReference>
<evidence type="ECO:0000256" key="4">
    <source>
        <dbReference type="ARBA" id="ARBA00008654"/>
    </source>
</evidence>
<keyword evidence="7 12" id="KW-0223">Dioxygenase</keyword>
<reference evidence="12" key="1">
    <citation type="submission" date="2023-01" db="EMBL/GenBank/DDBJ databases">
        <title>Genome assembly of the deep-sea coral Lophelia pertusa.</title>
        <authorList>
            <person name="Herrera S."/>
            <person name="Cordes E."/>
        </authorList>
    </citation>
    <scope>NUCLEOTIDE SEQUENCE</scope>
    <source>
        <strain evidence="12">USNM1676648</strain>
        <tissue evidence="12">Polyp</tissue>
    </source>
</reference>
<comment type="caution">
    <text evidence="12">The sequence shown here is derived from an EMBL/GenBank/DDBJ whole genome shotgun (WGS) entry which is preliminary data.</text>
</comment>
<keyword evidence="6" id="KW-0124">Carnitine biosynthesis</keyword>
<dbReference type="EMBL" id="MU825405">
    <property type="protein sequence ID" value="KAJ7391732.1"/>
    <property type="molecule type" value="Genomic_DNA"/>
</dbReference>
<dbReference type="PANTHER" id="PTHR10696:SF33">
    <property type="entry name" value="GAMMA-BUTYROBETAINE DIOXYGENASE"/>
    <property type="match status" value="1"/>
</dbReference>
<evidence type="ECO:0000259" key="11">
    <source>
        <dbReference type="Pfam" id="PF06155"/>
    </source>
</evidence>
<keyword evidence="5" id="KW-0479">Metal-binding</keyword>
<comment type="similarity">
    <text evidence="4">Belongs to the gamma-BBH/TMLD family.</text>
</comment>
<evidence type="ECO:0000313" key="13">
    <source>
        <dbReference type="Proteomes" id="UP001163046"/>
    </source>
</evidence>
<keyword evidence="13" id="KW-1185">Reference proteome</keyword>
<dbReference type="Pfam" id="PF02668">
    <property type="entry name" value="TauD"/>
    <property type="match status" value="1"/>
</dbReference>
<dbReference type="CDD" id="cd00250">
    <property type="entry name" value="CAS_like"/>
    <property type="match status" value="1"/>
</dbReference>
<dbReference type="OrthoDB" id="406634at2759"/>
<keyword evidence="9" id="KW-0408">Iron</keyword>
<dbReference type="FunFam" id="3.30.2020.30:FF:000002">
    <property type="entry name" value="Putative gamma-butyrobetaine dioxygenase"/>
    <property type="match status" value="1"/>
</dbReference>
<dbReference type="AlphaFoldDB" id="A0A9X0A1G1"/>
<comment type="cofactor">
    <cofactor evidence="1">
        <name>Fe(2+)</name>
        <dbReference type="ChEBI" id="CHEBI:29033"/>
    </cofactor>
</comment>
<organism evidence="12 13">
    <name type="scientific">Desmophyllum pertusum</name>
    <dbReference type="NCBI Taxonomy" id="174260"/>
    <lineage>
        <taxon>Eukaryota</taxon>
        <taxon>Metazoa</taxon>
        <taxon>Cnidaria</taxon>
        <taxon>Anthozoa</taxon>
        <taxon>Hexacorallia</taxon>
        <taxon>Scleractinia</taxon>
        <taxon>Caryophylliina</taxon>
        <taxon>Caryophylliidae</taxon>
        <taxon>Desmophyllum</taxon>
    </lineage>
</organism>
<dbReference type="Proteomes" id="UP001163046">
    <property type="component" value="Unassembled WGS sequence"/>
</dbReference>
<evidence type="ECO:0000256" key="3">
    <source>
        <dbReference type="ARBA" id="ARBA00005022"/>
    </source>
</evidence>
<evidence type="ECO:0000256" key="9">
    <source>
        <dbReference type="ARBA" id="ARBA00023004"/>
    </source>
</evidence>
<dbReference type="InterPro" id="IPR003819">
    <property type="entry name" value="TauD/TfdA-like"/>
</dbReference>
<evidence type="ECO:0000256" key="2">
    <source>
        <dbReference type="ARBA" id="ARBA00001961"/>
    </source>
</evidence>
<accession>A0A9X0A1G1</accession>
<evidence type="ECO:0000256" key="1">
    <source>
        <dbReference type="ARBA" id="ARBA00001954"/>
    </source>
</evidence>
<dbReference type="Pfam" id="PF06155">
    <property type="entry name" value="GBBH-like_N"/>
    <property type="match status" value="1"/>
</dbReference>
<comment type="pathway">
    <text evidence="3">Amine and polyamine biosynthesis; carnitine biosynthesis.</text>
</comment>
<keyword evidence="8 12" id="KW-0560">Oxidoreductase</keyword>
<dbReference type="GO" id="GO:0046872">
    <property type="term" value="F:metal ion binding"/>
    <property type="evidence" value="ECO:0007669"/>
    <property type="project" value="UniProtKB-KW"/>
</dbReference>
<dbReference type="GO" id="GO:0005739">
    <property type="term" value="C:mitochondrion"/>
    <property type="evidence" value="ECO:0007669"/>
    <property type="project" value="TreeGrafter"/>
</dbReference>
<dbReference type="InterPro" id="IPR010376">
    <property type="entry name" value="GBBH-like_N"/>
</dbReference>
<feature type="domain" description="Gamma-butyrobetaine hydroxylase-like N-terminal" evidence="11">
    <location>
        <begin position="48"/>
        <end position="131"/>
    </location>
</feature>
<evidence type="ECO:0000313" key="12">
    <source>
        <dbReference type="EMBL" id="KAJ7391732.1"/>
    </source>
</evidence>
<feature type="domain" description="TauD/TfdA-like" evidence="10">
    <location>
        <begin position="167"/>
        <end position="411"/>
    </location>
</feature>
<dbReference type="GO" id="GO:0008336">
    <property type="term" value="F:gamma-butyrobetaine dioxygenase activity"/>
    <property type="evidence" value="ECO:0007669"/>
    <property type="project" value="UniProtKB-EC"/>
</dbReference>
<sequence length="434" mass="50092">MLSRLNHVFKFRSVTRRLLSTSAVVKVNYAAAVQATNKLTVQSIQKADGNGMLHVTWNNDTANRYPFVYLRDNCQCSECFHESSLQRSFDTVGHLKMDIQPERVDLLQNGEEISVTWPDKHVSVFNSEWLHSRRLTEEQDISKGTSTLNREGVIFWNAEQLQGKIPRHDFHELMEDDFKLYEWLHSLHSVGIALVTNTPLQAGESFKLGERVGYAKTTHYGHHFEVHAKFDANNLAYTSHDLPLHIDLPYYDYVPGVQLLHCIEQVSSEGGANQFVDGFHVAQQLKENDPKTFNLLSTTRFQFVDFGKDMFGEFNKKFPRLIIELDENDQVIRFSFNNHVRDSVMLVSPEKSIQLYEAYLAIGKMMRDPANQIEHKMVPGDMVTFNNSRVLHGRSAFKITQASNRYLQGYYLDWDAVYSRMRVLAKQFNIPFGL</sequence>
<dbReference type="InterPro" id="IPR042098">
    <property type="entry name" value="TauD-like_sf"/>
</dbReference>
<evidence type="ECO:0000256" key="8">
    <source>
        <dbReference type="ARBA" id="ARBA00023002"/>
    </source>
</evidence>
<comment type="cofactor">
    <cofactor evidence="2">
        <name>L-ascorbate</name>
        <dbReference type="ChEBI" id="CHEBI:38290"/>
    </cofactor>
</comment>
<dbReference type="PANTHER" id="PTHR10696">
    <property type="entry name" value="GAMMA-BUTYROBETAINE HYDROXYLASE-RELATED"/>
    <property type="match status" value="1"/>
</dbReference>
<dbReference type="Gene3D" id="3.60.130.10">
    <property type="entry name" value="Clavaminate synthase-like"/>
    <property type="match status" value="1"/>
</dbReference>
<gene>
    <name evidence="12" type="primary">BBOX1_8</name>
    <name evidence="12" type="ORF">OS493_017430</name>
</gene>
<evidence type="ECO:0000259" key="10">
    <source>
        <dbReference type="Pfam" id="PF02668"/>
    </source>
</evidence>
<dbReference type="Gene3D" id="3.30.2020.30">
    <property type="match status" value="1"/>
</dbReference>
<name>A0A9X0A1G1_9CNID</name>
<dbReference type="FunFam" id="3.60.130.10:FF:000001">
    <property type="entry name" value="Trimethyllysine dioxygenase, mitochondrial"/>
    <property type="match status" value="1"/>
</dbReference>
<dbReference type="EC" id="1.14.11.1" evidence="12"/>